<evidence type="ECO:0000313" key="2">
    <source>
        <dbReference type="EMBL" id="NIE44877.1"/>
    </source>
</evidence>
<keyword evidence="1" id="KW-1133">Transmembrane helix</keyword>
<reference evidence="2" key="1">
    <citation type="submission" date="2020-03" db="EMBL/GenBank/DDBJ databases">
        <title>A transcriptome and proteome of the tick Rhipicephalus microplus shaped by the genetic composition of its hosts and developmental stage.</title>
        <authorList>
            <person name="Garcia G.R."/>
            <person name="Ribeiro J.M.C."/>
            <person name="Maruyama S.R."/>
            <person name="Gardinasse L.G."/>
            <person name="Nelson K."/>
            <person name="Ferreira B.R."/>
            <person name="Andrade T.G."/>
            <person name="Santos I.K.F.M."/>
        </authorList>
    </citation>
    <scope>NUCLEOTIDE SEQUENCE</scope>
    <source>
        <strain evidence="2">NSGR</strain>
        <tissue evidence="2">Salivary glands</tissue>
    </source>
</reference>
<protein>
    <submittedName>
        <fullName evidence="2">Uncharacterized protein</fullName>
    </submittedName>
</protein>
<accession>A0A6G5A4B9</accession>
<keyword evidence="1" id="KW-0472">Membrane</keyword>
<dbReference type="AlphaFoldDB" id="A0A6G5A4B9"/>
<proteinExistence type="predicted"/>
<organism evidence="2">
    <name type="scientific">Rhipicephalus microplus</name>
    <name type="common">Cattle tick</name>
    <name type="synonym">Boophilus microplus</name>
    <dbReference type="NCBI Taxonomy" id="6941"/>
    <lineage>
        <taxon>Eukaryota</taxon>
        <taxon>Metazoa</taxon>
        <taxon>Ecdysozoa</taxon>
        <taxon>Arthropoda</taxon>
        <taxon>Chelicerata</taxon>
        <taxon>Arachnida</taxon>
        <taxon>Acari</taxon>
        <taxon>Parasitiformes</taxon>
        <taxon>Ixodida</taxon>
        <taxon>Ixodoidea</taxon>
        <taxon>Ixodidae</taxon>
        <taxon>Rhipicephalinae</taxon>
        <taxon>Rhipicephalus</taxon>
        <taxon>Boophilus</taxon>
    </lineage>
</organism>
<sequence length="103" mass="11639">MGCVELQLMLKHAYNVATVGANTFYLLQTVFVFVTGTSCCVCLVPHKHNTTFYCTLNCRTNLNEVARIKRESLSQIFAAFYAFLSIICVKNWSRLADCFKLGL</sequence>
<keyword evidence="1" id="KW-0812">Transmembrane</keyword>
<name>A0A6G5A4B9_RHIMP</name>
<evidence type="ECO:0000256" key="1">
    <source>
        <dbReference type="SAM" id="Phobius"/>
    </source>
</evidence>
<dbReference type="EMBL" id="GIKN01002604">
    <property type="protein sequence ID" value="NIE44877.1"/>
    <property type="molecule type" value="Transcribed_RNA"/>
</dbReference>
<feature type="transmembrane region" description="Helical" evidence="1">
    <location>
        <begin position="24"/>
        <end position="44"/>
    </location>
</feature>